<organism evidence="2 3">
    <name type="scientific">Tilletia horrida</name>
    <dbReference type="NCBI Taxonomy" id="155126"/>
    <lineage>
        <taxon>Eukaryota</taxon>
        <taxon>Fungi</taxon>
        <taxon>Dikarya</taxon>
        <taxon>Basidiomycota</taxon>
        <taxon>Ustilaginomycotina</taxon>
        <taxon>Exobasidiomycetes</taxon>
        <taxon>Tilletiales</taxon>
        <taxon>Tilletiaceae</taxon>
        <taxon>Tilletia</taxon>
    </lineage>
</organism>
<feature type="compositionally biased region" description="Low complexity" evidence="1">
    <location>
        <begin position="24"/>
        <end position="35"/>
    </location>
</feature>
<evidence type="ECO:0000313" key="3">
    <source>
        <dbReference type="Proteomes" id="UP001176517"/>
    </source>
</evidence>
<feature type="compositionally biased region" description="Low complexity" evidence="1">
    <location>
        <begin position="7"/>
        <end position="17"/>
    </location>
</feature>
<name>A0AAN6GP14_9BASI</name>
<dbReference type="SUPFAM" id="SSF52047">
    <property type="entry name" value="RNI-like"/>
    <property type="match status" value="1"/>
</dbReference>
<gene>
    <name evidence="2" type="ORF">OC846_004251</name>
</gene>
<dbReference type="AlphaFoldDB" id="A0AAN6GP14"/>
<proteinExistence type="predicted"/>
<keyword evidence="3" id="KW-1185">Reference proteome</keyword>
<evidence type="ECO:0000313" key="2">
    <source>
        <dbReference type="EMBL" id="KAK0549028.1"/>
    </source>
</evidence>
<protein>
    <submittedName>
        <fullName evidence="2">Uncharacterized protein</fullName>
    </submittedName>
</protein>
<comment type="caution">
    <text evidence="2">The sequence shown here is derived from an EMBL/GenBank/DDBJ whole genome shotgun (WGS) entry which is preliminary data.</text>
</comment>
<evidence type="ECO:0000256" key="1">
    <source>
        <dbReference type="SAM" id="MobiDB-lite"/>
    </source>
</evidence>
<dbReference type="Proteomes" id="UP001176517">
    <property type="component" value="Unassembled WGS sequence"/>
</dbReference>
<dbReference type="EMBL" id="JAPDMZ010000122">
    <property type="protein sequence ID" value="KAK0549028.1"/>
    <property type="molecule type" value="Genomic_DNA"/>
</dbReference>
<feature type="region of interest" description="Disordered" evidence="1">
    <location>
        <begin position="1"/>
        <end position="90"/>
    </location>
</feature>
<accession>A0AAN6GP14</accession>
<sequence length="680" mass="76679">MSRQNRASGQTQAGSSSGHHRTRVPSSTSTTVPTVKQERNAGFSSSDPPRHPKTNGHASSSSTSSASNPYSSTNGHHPHSRPTSSYQGHDHAPATRAFWSNEALVRHLAFACMPITDSVLALARVNKTTYHAAMSVFLERIELSRNSLEGIHHLFTKKQYLAKHVRELAISDNWRYNEVWLSPTGSVPSYFAQFWPPLAPFQKLADVFQMVSAKNVMNEALRIDIALDFWCLKAMYEVFRAQRAAAARVRALRITGAAPVYKPPGGVKSEDKAAFLLQFEGIMWNSLISILNLTNLSLFQVLPRGGTKEVVQLPASLVMSLADLQPNLETMKLHIFPEHKWALMTLARHNWYSLTSFSVKLVDADQYPAEIKELDTMLGKKWLDLTELRIEYWGNTSDALKWSWSHPNLKILDADMSTTVDERIIRFVHDHPSIEHLSLHSDQRCKRPTRYPPKLRSCAIILKTHNKDPFAAAVESNATYVTAVLSGRNWKQDLSSAVPWIDRLASLTALDLVIDAVQFQSVCSFFGAHNALYFPHLLEICLITWGKFELESSKMFQTGLDFFQYAIEELRYLPRIQVVALNSENEALDKNEVKDRLFKPAPSLRAAAWLTTSEEAQLFAVEHVPQIRRAVLQSISPYMAGFSRLDCGQEERGWPYDYNFFLHSPDGRAIPRCSLVSFPG</sequence>
<feature type="compositionally biased region" description="Low complexity" evidence="1">
    <location>
        <begin position="58"/>
        <end position="74"/>
    </location>
</feature>
<reference evidence="2" key="1">
    <citation type="journal article" date="2023" name="PhytoFront">
        <title>Draft Genome Resources of Seven Strains of Tilletia horrida, Causal Agent of Kernel Smut of Rice.</title>
        <authorList>
            <person name="Khanal S."/>
            <person name="Antony Babu S."/>
            <person name="Zhou X.G."/>
        </authorList>
    </citation>
    <scope>NUCLEOTIDE SEQUENCE</scope>
    <source>
        <strain evidence="2">TX6</strain>
    </source>
</reference>